<feature type="region of interest" description="Disordered" evidence="7">
    <location>
        <begin position="751"/>
        <end position="789"/>
    </location>
</feature>
<accession>A0A673HRE2</accession>
<keyword evidence="8" id="KW-0812">Transmembrane</keyword>
<dbReference type="FunFam" id="2.120.10.30:FF:000017">
    <property type="entry name" value="Low-density lipoprotein receptor-related protein 6"/>
    <property type="match status" value="1"/>
</dbReference>
<evidence type="ECO:0000256" key="8">
    <source>
        <dbReference type="SAM" id="Phobius"/>
    </source>
</evidence>
<feature type="region of interest" description="Disordered" evidence="7">
    <location>
        <begin position="675"/>
        <end position="711"/>
    </location>
</feature>
<dbReference type="Gene3D" id="2.120.10.30">
    <property type="entry name" value="TolB, C-terminal domain"/>
    <property type="match status" value="3"/>
</dbReference>
<keyword evidence="3" id="KW-0677">Repeat</keyword>
<feature type="repeat" description="LDL-receptor class B" evidence="6">
    <location>
        <begin position="424"/>
        <end position="466"/>
    </location>
</feature>
<keyword evidence="8" id="KW-0472">Membrane</keyword>
<dbReference type="SUPFAM" id="SSF57196">
    <property type="entry name" value="EGF/Laminin"/>
    <property type="match status" value="2"/>
</dbReference>
<dbReference type="PANTHER" id="PTHR46513">
    <property type="entry name" value="VITELLOGENIN RECEPTOR-LIKE PROTEIN-RELATED-RELATED"/>
    <property type="match status" value="1"/>
</dbReference>
<feature type="repeat" description="LDL-receptor class B" evidence="6">
    <location>
        <begin position="336"/>
        <end position="378"/>
    </location>
</feature>
<dbReference type="InterPro" id="IPR011042">
    <property type="entry name" value="6-blade_b-propeller_TolB-like"/>
</dbReference>
<evidence type="ECO:0000256" key="2">
    <source>
        <dbReference type="ARBA" id="ARBA00022729"/>
    </source>
</evidence>
<name>A0A673HRE2_9TELE</name>
<evidence type="ECO:0000256" key="3">
    <source>
        <dbReference type="ARBA" id="ARBA00022737"/>
    </source>
</evidence>
<dbReference type="PROSITE" id="PS51120">
    <property type="entry name" value="LDLRB"/>
    <property type="match status" value="6"/>
</dbReference>
<keyword evidence="2" id="KW-0732">Signal</keyword>
<feature type="domain" description="EGF-like" evidence="9">
    <location>
        <begin position="206"/>
        <end position="244"/>
    </location>
</feature>
<evidence type="ECO:0000256" key="5">
    <source>
        <dbReference type="ARBA" id="ARBA00023180"/>
    </source>
</evidence>
<sequence>VSCVLQVMQMDGSGRRVLVDDNLPHIFGFTLLGDYIYWTDWQRRSIERVHKHSLERRGPGRCGHVTRSACVPVSFMYWTEWGGRPKIDRAAMDGSGRITLVPNVGRANGLTIDYTERRLYWTDLDTTLIESSNMLGLEREVIADDLPHPFGLTQYQDYIYWTDWSQRSIERANKTSGQNRTVIQGHLDYVMDILVFHSSRQSGWNACASTNGHCSHLCLAVPVSSFVCGCPAHYSLNYDNKTCSAPTSFLLFSQKTAINRMVIDELQSPDIMLPIHSLRNVRAIDYDPLDRQLYWIDSKQNAIRRAQEDGNQSETVVSGSSLGLQPYDLSIDVYSRFIYWTSEVTNVINVTRIDGSRVGVVLRGEHDKPRAIVVNPERGYMYFTNLQERSPKIERAALDGTEREVLFFSNLGKPVALAVDNELGKLFWVDMDLRRIESSDLSGANRIVIEDSNILQPVGLTVFGNFLYWIDRQQQMIERIDKITREGRTKIQARIASLSDIHAVHELRMEEYNKHPCTSDNGGCSHICIVKGDGSTRCSCPVHLVLLQDELSCGGIINYNYYYDCVKAALQDALFSSSDATEEPSFPPTNTIGSIVGVLMLLFVVGAVYFVCQRVLCPQMKDDGETMTNDFVVHGPPPVPLGYVPHPGSLSGSLPGVSRGKSVIGSLSIMGGSSGPPYDRAHVTGASSSSSSSTKGSYFPPILNPPPSPATVRSQYTMEFGYSSNSPSTHRSYSYRPYSYRHFAPPTTPCSTDVCDSDYTPGRRAPHASSAAAKGYTSDLNYDSELDSS</sequence>
<dbReference type="PANTHER" id="PTHR46513:SF13">
    <property type="entry name" value="EGF-LIKE DOMAIN-CONTAINING PROTEIN"/>
    <property type="match status" value="1"/>
</dbReference>
<feature type="repeat" description="LDL-receptor class B" evidence="6">
    <location>
        <begin position="74"/>
        <end position="116"/>
    </location>
</feature>
<dbReference type="SUPFAM" id="SSF63825">
    <property type="entry name" value="YWTD domain"/>
    <property type="match status" value="2"/>
</dbReference>
<dbReference type="InterPro" id="IPR050778">
    <property type="entry name" value="Cueball_EGF_LRP_Nidogen"/>
</dbReference>
<feature type="transmembrane region" description="Helical" evidence="8">
    <location>
        <begin position="592"/>
        <end position="612"/>
    </location>
</feature>
<protein>
    <submittedName>
        <fullName evidence="10">Low-density lipoprotein receptor-related protein 6-like</fullName>
    </submittedName>
</protein>
<evidence type="ECO:0000256" key="1">
    <source>
        <dbReference type="ARBA" id="ARBA00022536"/>
    </source>
</evidence>
<keyword evidence="4" id="KW-1015">Disulfide bond</keyword>
<feature type="repeat" description="LDL-receptor class B" evidence="6">
    <location>
        <begin position="379"/>
        <end position="423"/>
    </location>
</feature>
<dbReference type="FunFam" id="2.120.10.30:FF:000241">
    <property type="entry name" value="Low-density lipoprotein receptor-related protein 6"/>
    <property type="match status" value="1"/>
</dbReference>
<reference evidence="10" key="2">
    <citation type="submission" date="2025-09" db="UniProtKB">
        <authorList>
            <consortium name="Ensembl"/>
        </authorList>
    </citation>
    <scope>IDENTIFICATION</scope>
</reference>
<proteinExistence type="predicted"/>
<evidence type="ECO:0000256" key="7">
    <source>
        <dbReference type="SAM" id="MobiDB-lite"/>
    </source>
</evidence>
<dbReference type="AlphaFoldDB" id="A0A673HRE2"/>
<dbReference type="SMART" id="SM00135">
    <property type="entry name" value="LY"/>
    <property type="match status" value="9"/>
</dbReference>
<evidence type="ECO:0000259" key="9">
    <source>
        <dbReference type="SMART" id="SM00181"/>
    </source>
</evidence>
<keyword evidence="8" id="KW-1133">Transmembrane helix</keyword>
<keyword evidence="1" id="KW-0245">EGF-like domain</keyword>
<keyword evidence="5" id="KW-0325">Glycoprotein</keyword>
<evidence type="ECO:0000313" key="10">
    <source>
        <dbReference type="Ensembl" id="ENSSRHP00000028030.1"/>
    </source>
</evidence>
<evidence type="ECO:0000256" key="6">
    <source>
        <dbReference type="PROSITE-ProRule" id="PRU00461"/>
    </source>
</evidence>
<keyword evidence="11" id="KW-1185">Reference proteome</keyword>
<evidence type="ECO:0000256" key="4">
    <source>
        <dbReference type="ARBA" id="ARBA00023157"/>
    </source>
</evidence>
<feature type="repeat" description="LDL-receptor class B" evidence="6">
    <location>
        <begin position="291"/>
        <end position="335"/>
    </location>
</feature>
<dbReference type="GO" id="GO:0007399">
    <property type="term" value="P:nervous system development"/>
    <property type="evidence" value="ECO:0007669"/>
    <property type="project" value="TreeGrafter"/>
</dbReference>
<dbReference type="InterPro" id="IPR000033">
    <property type="entry name" value="LDLR_classB_rpt"/>
</dbReference>
<dbReference type="Pfam" id="PF00058">
    <property type="entry name" value="Ldl_recept_b"/>
    <property type="match status" value="4"/>
</dbReference>
<dbReference type="Proteomes" id="UP000472270">
    <property type="component" value="Unassembled WGS sequence"/>
</dbReference>
<dbReference type="Pfam" id="PF14670">
    <property type="entry name" value="FXa_inhibition"/>
    <property type="match status" value="2"/>
</dbReference>
<dbReference type="SMART" id="SM00181">
    <property type="entry name" value="EGF"/>
    <property type="match status" value="2"/>
</dbReference>
<dbReference type="InterPro" id="IPR000742">
    <property type="entry name" value="EGF"/>
</dbReference>
<dbReference type="Ensembl" id="ENSSRHT00000028854.1">
    <property type="protein sequence ID" value="ENSSRHP00000028030.1"/>
    <property type="gene ID" value="ENSSRHG00000014201.1"/>
</dbReference>
<feature type="domain" description="EGF-like" evidence="9">
    <location>
        <begin position="516"/>
        <end position="554"/>
    </location>
</feature>
<gene>
    <name evidence="10" type="primary">LOC107729005</name>
</gene>
<reference evidence="10" key="1">
    <citation type="submission" date="2025-08" db="UniProtKB">
        <authorList>
            <consortium name="Ensembl"/>
        </authorList>
    </citation>
    <scope>IDENTIFICATION</scope>
</reference>
<evidence type="ECO:0000313" key="11">
    <source>
        <dbReference type="Proteomes" id="UP000472270"/>
    </source>
</evidence>
<organism evidence="10 11">
    <name type="scientific">Sinocyclocheilus rhinocerous</name>
    <dbReference type="NCBI Taxonomy" id="307959"/>
    <lineage>
        <taxon>Eukaryota</taxon>
        <taxon>Metazoa</taxon>
        <taxon>Chordata</taxon>
        <taxon>Craniata</taxon>
        <taxon>Vertebrata</taxon>
        <taxon>Euteleostomi</taxon>
        <taxon>Actinopterygii</taxon>
        <taxon>Neopterygii</taxon>
        <taxon>Teleostei</taxon>
        <taxon>Ostariophysi</taxon>
        <taxon>Cypriniformes</taxon>
        <taxon>Cyprinidae</taxon>
        <taxon>Cyprininae</taxon>
        <taxon>Sinocyclocheilus</taxon>
    </lineage>
</organism>
<feature type="repeat" description="LDL-receptor class B" evidence="6">
    <location>
        <begin position="157"/>
        <end position="199"/>
    </location>
</feature>